<dbReference type="SUPFAM" id="SSF48452">
    <property type="entry name" value="TPR-like"/>
    <property type="match status" value="1"/>
</dbReference>
<evidence type="ECO:0008006" key="6">
    <source>
        <dbReference type="Google" id="ProtNLM"/>
    </source>
</evidence>
<dbReference type="AlphaFoldDB" id="A0A8J7PBU9"/>
<evidence type="ECO:0000256" key="3">
    <source>
        <dbReference type="SAM" id="MobiDB-lite"/>
    </source>
</evidence>
<dbReference type="Pfam" id="PF13181">
    <property type="entry name" value="TPR_8"/>
    <property type="match status" value="2"/>
</dbReference>
<name>A0A8J7PBU9_9BACT</name>
<dbReference type="EMBL" id="JAFLCK010000024">
    <property type="protein sequence ID" value="MBN8661762.1"/>
    <property type="molecule type" value="Genomic_DNA"/>
</dbReference>
<feature type="region of interest" description="Disordered" evidence="3">
    <location>
        <begin position="1"/>
        <end position="31"/>
    </location>
</feature>
<evidence type="ECO:0000313" key="4">
    <source>
        <dbReference type="EMBL" id="MBN8661762.1"/>
    </source>
</evidence>
<organism evidence="4 5">
    <name type="scientific">Candidatus Obscuribacter phosphatis</name>
    <dbReference type="NCBI Taxonomy" id="1906157"/>
    <lineage>
        <taxon>Bacteria</taxon>
        <taxon>Bacillati</taxon>
        <taxon>Candidatus Melainabacteria</taxon>
        <taxon>Candidatus Obscuribacterales</taxon>
        <taxon>Candidatus Obscuribacteraceae</taxon>
        <taxon>Candidatus Obscuribacter</taxon>
    </lineage>
</organism>
<keyword evidence="1" id="KW-0677">Repeat</keyword>
<comment type="caution">
    <text evidence="4">The sequence shown here is derived from an EMBL/GenBank/DDBJ whole genome shotgun (WGS) entry which is preliminary data.</text>
</comment>
<proteinExistence type="predicted"/>
<protein>
    <recommendedName>
        <fullName evidence="6">DUF2314 domain-containing protein</fullName>
    </recommendedName>
</protein>
<dbReference type="InterPro" id="IPR011990">
    <property type="entry name" value="TPR-like_helical_dom_sf"/>
</dbReference>
<sequence length="400" mass="45034">MSDSQLKDVQERVQNDSITADDTKSLEETAKNKAQPIMRRVHCFALLSQYYFSKGKWQPASDAIEEALKLDGKSPEALAQRAYIHSYTTDPKSAALALKYYDQAIAANQDKSWLYLNRGSIKKLQKQFKEAIADFDKADQLTMRETKHHHAMALALKTQCLGQLKMYEDCIKLGDSIKSEALPDLLKTDLLEETGLAKLSLNKEKDAIADFSQALKMLATAEPHSYTKQASQAAIGRLYYLRGVCHHKLKETELANKDLDQAISLGFRVPGAPPPDRVVKLDLSSEKLFQPLIAQARKTLPEAKARFLKGLPKGYTFSVTTRIYDKNKKFEQVFVIVKSWSGDRIEGILNNEVQLQGFKLGQALTVYEKDVLDWTIVNTKGEEEGNLIGKFIDKNLADQE</sequence>
<feature type="compositionally biased region" description="Basic and acidic residues" evidence="3">
    <location>
        <begin position="21"/>
        <end position="31"/>
    </location>
</feature>
<dbReference type="PANTHER" id="PTHR44858">
    <property type="entry name" value="TETRATRICOPEPTIDE REPEAT PROTEIN 6"/>
    <property type="match status" value="1"/>
</dbReference>
<gene>
    <name evidence="4" type="ORF">J0M35_15455</name>
</gene>
<reference evidence="4" key="1">
    <citation type="submission" date="2021-02" db="EMBL/GenBank/DDBJ databases">
        <title>Genome-Resolved Metagenomics of a Microbial Community Performing Photosynthetic Biological Nutrient Removal.</title>
        <authorList>
            <person name="Mcdaniel E.A."/>
        </authorList>
    </citation>
    <scope>NUCLEOTIDE SEQUENCE</scope>
    <source>
        <strain evidence="4">UWPOB_OBS1</strain>
    </source>
</reference>
<keyword evidence="2" id="KW-0802">TPR repeat</keyword>
<dbReference type="PANTHER" id="PTHR44858:SF1">
    <property type="entry name" value="UDP-N-ACETYLGLUCOSAMINE--PEPTIDE N-ACETYLGLUCOSAMINYLTRANSFERASE SPINDLY-RELATED"/>
    <property type="match status" value="1"/>
</dbReference>
<accession>A0A8J7PBU9</accession>
<dbReference type="Gene3D" id="1.25.40.10">
    <property type="entry name" value="Tetratricopeptide repeat domain"/>
    <property type="match status" value="3"/>
</dbReference>
<feature type="compositionally biased region" description="Basic and acidic residues" evidence="3">
    <location>
        <begin position="1"/>
        <end position="14"/>
    </location>
</feature>
<evidence type="ECO:0000256" key="1">
    <source>
        <dbReference type="ARBA" id="ARBA00022737"/>
    </source>
</evidence>
<evidence type="ECO:0000256" key="2">
    <source>
        <dbReference type="ARBA" id="ARBA00022803"/>
    </source>
</evidence>
<dbReference type="SMART" id="SM00028">
    <property type="entry name" value="TPR"/>
    <property type="match status" value="5"/>
</dbReference>
<dbReference type="InterPro" id="IPR050498">
    <property type="entry name" value="Ycf3"/>
</dbReference>
<evidence type="ECO:0000313" key="5">
    <source>
        <dbReference type="Proteomes" id="UP000664277"/>
    </source>
</evidence>
<dbReference type="InterPro" id="IPR019734">
    <property type="entry name" value="TPR_rpt"/>
</dbReference>
<dbReference type="Proteomes" id="UP000664277">
    <property type="component" value="Unassembled WGS sequence"/>
</dbReference>